<dbReference type="EMBL" id="JAGYWB010000006">
    <property type="protein sequence ID" value="KAI0518604.1"/>
    <property type="molecule type" value="Genomic_DNA"/>
</dbReference>
<dbReference type="Pfam" id="PF08969">
    <property type="entry name" value="USP8_dimer"/>
    <property type="match status" value="1"/>
</dbReference>
<evidence type="ECO:0000256" key="7">
    <source>
        <dbReference type="ARBA" id="ARBA00022833"/>
    </source>
</evidence>
<feature type="domain" description="MPN" evidence="10">
    <location>
        <begin position="342"/>
        <end position="480"/>
    </location>
</feature>
<proteinExistence type="inferred from homology"/>
<dbReference type="GO" id="GO:0006508">
    <property type="term" value="P:proteolysis"/>
    <property type="evidence" value="ECO:0007669"/>
    <property type="project" value="UniProtKB-KW"/>
</dbReference>
<dbReference type="Gene3D" id="3.40.140.10">
    <property type="entry name" value="Cytidine Deaminase, domain 2"/>
    <property type="match status" value="1"/>
</dbReference>
<keyword evidence="4" id="KW-0479">Metal-binding</keyword>
<dbReference type="AlphaFoldDB" id="A0A8T3BTD7"/>
<evidence type="ECO:0000259" key="10">
    <source>
        <dbReference type="PROSITE" id="PS50249"/>
    </source>
</evidence>
<dbReference type="PROSITE" id="PS50249">
    <property type="entry name" value="MPN"/>
    <property type="match status" value="1"/>
</dbReference>
<evidence type="ECO:0000313" key="11">
    <source>
        <dbReference type="EMBL" id="KAI0518604.1"/>
    </source>
</evidence>
<dbReference type="Proteomes" id="UP000829196">
    <property type="component" value="Unassembled WGS sequence"/>
</dbReference>
<dbReference type="OrthoDB" id="3640at2759"/>
<feature type="compositionally biased region" description="Polar residues" evidence="9">
    <location>
        <begin position="144"/>
        <end position="153"/>
    </location>
</feature>
<comment type="similarity">
    <text evidence="2">Belongs to the peptidase M67C family.</text>
</comment>
<keyword evidence="6" id="KW-0378">Hydrolase</keyword>
<evidence type="ECO:0000313" key="12">
    <source>
        <dbReference type="Proteomes" id="UP000829196"/>
    </source>
</evidence>
<name>A0A8T3BTD7_DENNO</name>
<dbReference type="CDD" id="cd08066">
    <property type="entry name" value="MPN_AMSH_like"/>
    <property type="match status" value="1"/>
</dbReference>
<feature type="compositionally biased region" description="Basic and acidic residues" evidence="9">
    <location>
        <begin position="132"/>
        <end position="142"/>
    </location>
</feature>
<evidence type="ECO:0000256" key="8">
    <source>
        <dbReference type="ARBA" id="ARBA00023049"/>
    </source>
</evidence>
<protein>
    <recommendedName>
        <fullName evidence="10">MPN domain-containing protein</fullName>
    </recommendedName>
</protein>
<feature type="region of interest" description="Disordered" evidence="9">
    <location>
        <begin position="132"/>
        <end position="153"/>
    </location>
</feature>
<dbReference type="GO" id="GO:0140492">
    <property type="term" value="F:metal-dependent deubiquitinase activity"/>
    <property type="evidence" value="ECO:0007669"/>
    <property type="project" value="InterPro"/>
</dbReference>
<evidence type="ECO:0000256" key="5">
    <source>
        <dbReference type="ARBA" id="ARBA00022786"/>
    </source>
</evidence>
<dbReference type="SMR" id="A0A8T3BTD7"/>
<organism evidence="11 12">
    <name type="scientific">Dendrobium nobile</name>
    <name type="common">Orchid</name>
    <dbReference type="NCBI Taxonomy" id="94219"/>
    <lineage>
        <taxon>Eukaryota</taxon>
        <taxon>Viridiplantae</taxon>
        <taxon>Streptophyta</taxon>
        <taxon>Embryophyta</taxon>
        <taxon>Tracheophyta</taxon>
        <taxon>Spermatophyta</taxon>
        <taxon>Magnoliopsida</taxon>
        <taxon>Liliopsida</taxon>
        <taxon>Asparagales</taxon>
        <taxon>Orchidaceae</taxon>
        <taxon>Epidendroideae</taxon>
        <taxon>Malaxideae</taxon>
        <taxon>Dendrobiinae</taxon>
        <taxon>Dendrobium</taxon>
    </lineage>
</organism>
<evidence type="ECO:0000256" key="4">
    <source>
        <dbReference type="ARBA" id="ARBA00022723"/>
    </source>
</evidence>
<dbReference type="GO" id="GO:0061578">
    <property type="term" value="F:K63-linked deubiquitinase activity"/>
    <property type="evidence" value="ECO:0007669"/>
    <property type="project" value="InterPro"/>
</dbReference>
<dbReference type="PANTHER" id="PTHR12947">
    <property type="entry name" value="AMSH-LIKE PROTEASE"/>
    <property type="match status" value="1"/>
</dbReference>
<keyword evidence="3" id="KW-0645">Protease</keyword>
<keyword evidence="5" id="KW-0833">Ubl conjugation pathway</keyword>
<dbReference type="SUPFAM" id="SSF102712">
    <property type="entry name" value="JAB1/MPN domain"/>
    <property type="match status" value="1"/>
</dbReference>
<dbReference type="InterPro" id="IPR037518">
    <property type="entry name" value="MPN"/>
</dbReference>
<dbReference type="InterPro" id="IPR015063">
    <property type="entry name" value="USP8_dimer"/>
</dbReference>
<sequence length="517" mass="58351">MTTESRRGMLAAGKARSAVRAININASAQKVEVDNRISLHYYYRIAENLLRQASIYREEKNLIDLYIILLRFSSLMCETIPSHRDYQILLSKEKAAFRKKLLDVINELEALKPLVQHQVDEINKGSTHRTIELDKNSFDPGRKQLSSSSFSMQPPTRFASDLLQKKTMERNEVKWSENQMDMQFKKLTLNLPYPKEETLSRHSILGPNGLQGQWKGPISGIRVQYPSYVDLAQSETPGLNQGEPHGPAILPNSHLKGRNSVIDSVLSLDDGSWPISGEGSCSLATNTTEEEFLQLNIRQPSIPPVFAEVHSESCSISPSKVADPRPGLPKLTHEGDSKTYQKLHVPVQMLECFLKLAEGNTTKNLETCGVLAGLLKNSTFVVTTLIIPKQESTSDSCQTTDEEEIFNVQDERSLFPLGWIHTHPTQTCFMSSIDLHTHYSYQVMMESKRFSCRLKIILNHGIFHLSEPSGVSVIRNCQARGFHPHEEPSDGSPIYEHCSHVLMNTNLKFDVVDLRNR</sequence>
<dbReference type="PANTHER" id="PTHR12947:SF18">
    <property type="entry name" value="AMSH-LIKE UBIQUITIN THIOESTERASE 3"/>
    <property type="match status" value="1"/>
</dbReference>
<keyword evidence="7" id="KW-0862">Zinc</keyword>
<reference evidence="11" key="1">
    <citation type="journal article" date="2022" name="Front. Genet.">
        <title>Chromosome-Scale Assembly of the Dendrobium nobile Genome Provides Insights Into the Molecular Mechanism of the Biosynthesis of the Medicinal Active Ingredient of Dendrobium.</title>
        <authorList>
            <person name="Xu Q."/>
            <person name="Niu S.-C."/>
            <person name="Li K.-L."/>
            <person name="Zheng P.-J."/>
            <person name="Zhang X.-J."/>
            <person name="Jia Y."/>
            <person name="Liu Y."/>
            <person name="Niu Y.-X."/>
            <person name="Yu L.-H."/>
            <person name="Chen D.-F."/>
            <person name="Zhang G.-Q."/>
        </authorList>
    </citation>
    <scope>NUCLEOTIDE SEQUENCE</scope>
    <source>
        <tissue evidence="11">Leaf</tissue>
    </source>
</reference>
<evidence type="ECO:0000256" key="1">
    <source>
        <dbReference type="ARBA" id="ARBA00001947"/>
    </source>
</evidence>
<keyword evidence="8" id="KW-0482">Metalloprotease</keyword>
<comment type="cofactor">
    <cofactor evidence="1">
        <name>Zn(2+)</name>
        <dbReference type="ChEBI" id="CHEBI:29105"/>
    </cofactor>
</comment>
<evidence type="ECO:0000256" key="3">
    <source>
        <dbReference type="ARBA" id="ARBA00022670"/>
    </source>
</evidence>
<gene>
    <name evidence="11" type="ORF">KFK09_006040</name>
</gene>
<keyword evidence="12" id="KW-1185">Reference proteome</keyword>
<evidence type="ECO:0000256" key="6">
    <source>
        <dbReference type="ARBA" id="ARBA00022801"/>
    </source>
</evidence>
<dbReference type="GO" id="GO:0046872">
    <property type="term" value="F:metal ion binding"/>
    <property type="evidence" value="ECO:0007669"/>
    <property type="project" value="UniProtKB-KW"/>
</dbReference>
<dbReference type="FunFam" id="1.20.58.80:FF:000020">
    <property type="entry name" value="AMSH-like ubiquitin thioesterase 3"/>
    <property type="match status" value="1"/>
</dbReference>
<dbReference type="Pfam" id="PF01398">
    <property type="entry name" value="JAB"/>
    <property type="match status" value="1"/>
</dbReference>
<dbReference type="GO" id="GO:0005768">
    <property type="term" value="C:endosome"/>
    <property type="evidence" value="ECO:0007669"/>
    <property type="project" value="TreeGrafter"/>
</dbReference>
<accession>A0A8T3BTD7</accession>
<dbReference type="InterPro" id="IPR044098">
    <property type="entry name" value="STAMBP/STALP-like_MPN"/>
</dbReference>
<evidence type="ECO:0000256" key="2">
    <source>
        <dbReference type="ARBA" id="ARBA00010981"/>
    </source>
</evidence>
<comment type="caution">
    <text evidence="11">The sequence shown here is derived from an EMBL/GenBank/DDBJ whole genome shotgun (WGS) entry which is preliminary data.</text>
</comment>
<dbReference type="SMART" id="SM00232">
    <property type="entry name" value="JAB_MPN"/>
    <property type="match status" value="1"/>
</dbReference>
<dbReference type="GO" id="GO:0016020">
    <property type="term" value="C:membrane"/>
    <property type="evidence" value="ECO:0007669"/>
    <property type="project" value="TreeGrafter"/>
</dbReference>
<dbReference type="InterPro" id="IPR000555">
    <property type="entry name" value="JAMM/MPN+_dom"/>
</dbReference>
<dbReference type="GO" id="GO:0070536">
    <property type="term" value="P:protein K63-linked deubiquitination"/>
    <property type="evidence" value="ECO:0007669"/>
    <property type="project" value="InterPro"/>
</dbReference>
<dbReference type="GO" id="GO:0071108">
    <property type="term" value="P:protein K48-linked deubiquitination"/>
    <property type="evidence" value="ECO:0007669"/>
    <property type="project" value="TreeGrafter"/>
</dbReference>
<evidence type="ECO:0000256" key="9">
    <source>
        <dbReference type="SAM" id="MobiDB-lite"/>
    </source>
</evidence>
<dbReference type="Gene3D" id="1.20.58.80">
    <property type="entry name" value="Phosphotransferase system, lactose/cellobiose-type IIA subunit"/>
    <property type="match status" value="1"/>
</dbReference>